<dbReference type="OrthoDB" id="2131567at2759"/>
<name>A0A2C9L9L3_BIOGL</name>
<keyword evidence="1" id="KW-1015">Disulfide bond</keyword>
<evidence type="ECO:0000256" key="5">
    <source>
        <dbReference type="SAM" id="SignalP"/>
    </source>
</evidence>
<feature type="compositionally biased region" description="Polar residues" evidence="3">
    <location>
        <begin position="737"/>
        <end position="776"/>
    </location>
</feature>
<evidence type="ECO:0000256" key="2">
    <source>
        <dbReference type="PROSITE-ProRule" id="PRU00276"/>
    </source>
</evidence>
<dbReference type="VEuPathDB" id="VectorBase:BGLB028470"/>
<keyword evidence="2" id="KW-0479">Metal-binding</keyword>
<dbReference type="AlphaFoldDB" id="A0A2C9L9L3"/>
<dbReference type="Proteomes" id="UP000076420">
    <property type="component" value="Unassembled WGS sequence"/>
</dbReference>
<evidence type="ECO:0008006" key="10">
    <source>
        <dbReference type="Google" id="ProtNLM"/>
    </source>
</evidence>
<dbReference type="InterPro" id="IPR036436">
    <property type="entry name" value="Disintegrin_dom_sf"/>
</dbReference>
<dbReference type="SUPFAM" id="SSF57552">
    <property type="entry name" value="Blood coagulation inhibitor (disintegrin)"/>
    <property type="match status" value="1"/>
</dbReference>
<feature type="signal peptide" evidence="5">
    <location>
        <begin position="1"/>
        <end position="20"/>
    </location>
</feature>
<keyword evidence="4" id="KW-0812">Transmembrane</keyword>
<organism evidence="8 9">
    <name type="scientific">Biomphalaria glabrata</name>
    <name type="common">Bloodfluke planorb</name>
    <name type="synonym">Freshwater snail</name>
    <dbReference type="NCBI Taxonomy" id="6526"/>
    <lineage>
        <taxon>Eukaryota</taxon>
        <taxon>Metazoa</taxon>
        <taxon>Spiralia</taxon>
        <taxon>Lophotrochozoa</taxon>
        <taxon>Mollusca</taxon>
        <taxon>Gastropoda</taxon>
        <taxon>Heterobranchia</taxon>
        <taxon>Euthyneura</taxon>
        <taxon>Panpulmonata</taxon>
        <taxon>Hygrophila</taxon>
        <taxon>Lymnaeoidea</taxon>
        <taxon>Planorbidae</taxon>
        <taxon>Biomphalaria</taxon>
    </lineage>
</organism>
<keyword evidence="4" id="KW-1133">Transmembrane helix</keyword>
<dbReference type="Gene3D" id="4.10.70.10">
    <property type="entry name" value="Disintegrin domain"/>
    <property type="match status" value="1"/>
</dbReference>
<keyword evidence="5" id="KW-0732">Signal</keyword>
<evidence type="ECO:0000256" key="1">
    <source>
        <dbReference type="ARBA" id="ARBA00023157"/>
    </source>
</evidence>
<dbReference type="InterPro" id="IPR024079">
    <property type="entry name" value="MetalloPept_cat_dom_sf"/>
</dbReference>
<dbReference type="PANTHER" id="PTHR45702">
    <property type="entry name" value="ADAM10/ADAM17 METALLOPEPTIDASE FAMILY MEMBER"/>
    <property type="match status" value="1"/>
</dbReference>
<dbReference type="KEGG" id="bgt:106057867"/>
<dbReference type="Pfam" id="PF00200">
    <property type="entry name" value="Disintegrin"/>
    <property type="match status" value="1"/>
</dbReference>
<dbReference type="GO" id="GO:0004222">
    <property type="term" value="F:metalloendopeptidase activity"/>
    <property type="evidence" value="ECO:0007669"/>
    <property type="project" value="InterPro"/>
</dbReference>
<sequence>MIIQVILFLSVLILIPNVSGHSVGNLKYFETFSAITVTSRLKRSRDSQELIKDLKFTVFKRNFHLILKSGTNVLAKDFHAKLVEADGRTTSVHIDQSLLYTGYLVENTSVLVSAHIEDTLWTIQIHEYNDTYGIEPARNMLKSSDNPLNHTLIAYRSSDLTENAGKCATRYSESNDWIKQYLHPHHVNITSENHNQSRERLRRETYLQKNTCVMSIIADYDFFSIRCHSNYLTCSAIIISLVEHADRIFRSSKFIDLWNTIYLGIGLQIGHMLLYTAPTYTSDTRMSHFNAKGILWDSMDKMNSLEYYLSFRQKHYCITHLLTSYPMPERILGVADVKGICCGARPGGTVQSCSFTSSIDSSSGHLTTQQMKQTFTHEVAHNFGAEHDTNIPECSQPVQSGGNYIMWYRVDQGTEPNNKIFSICTLKTVGDQITKISCLESRSTHISMCGNGVVDHGEECDAGAIGLINADICCTRDCKFHPGAVCSDINTQCCANCLMAHRGTVCYDPHVVACRRKSYCTGDSYTCPRPQNLPNWTPCLEGGMCHNGECKGFCEIKSLRRNLSLKACMCIEPDEDVCKWCCYDNSDSKNPGPCVAHSTVTMKNGRSCYYGYCEDGVCKSKVVSSIRRITSYIQSVPRLGYIKFLKSNIVFLVVTSSLTLWYLHFLAVSYYPKVVDMWYQYLDERSTESDELESVQAQGVQDDQEIKQLPKDYNTTSLELSDTALREPEVETKHFTSEQSQDTGTRSFPYDSLTTVSGTKKLSTASDKSGSTHLEL</sequence>
<dbReference type="EnsemblMetazoa" id="BGLB028470-RA">
    <property type="protein sequence ID" value="BGLB028470-PA"/>
    <property type="gene ID" value="BGLB028470"/>
</dbReference>
<proteinExistence type="predicted"/>
<dbReference type="SMART" id="SM00050">
    <property type="entry name" value="DISIN"/>
    <property type="match status" value="1"/>
</dbReference>
<feature type="domain" description="Peptidase M12B" evidence="7">
    <location>
        <begin position="210"/>
        <end position="427"/>
    </location>
</feature>
<dbReference type="InterPro" id="IPR051489">
    <property type="entry name" value="ADAM_Metalloproteinase"/>
</dbReference>
<accession>A0A2C9L9L3</accession>
<comment type="caution">
    <text evidence="2">Lacks conserved residue(s) required for the propagation of feature annotation.</text>
</comment>
<evidence type="ECO:0000313" key="9">
    <source>
        <dbReference type="Proteomes" id="UP000076420"/>
    </source>
</evidence>
<dbReference type="VEuPathDB" id="VectorBase:BGLAX_028858"/>
<feature type="binding site" evidence="2">
    <location>
        <position position="377"/>
    </location>
    <ligand>
        <name>Zn(2+)</name>
        <dbReference type="ChEBI" id="CHEBI:29105"/>
        <note>catalytic</note>
    </ligand>
</feature>
<feature type="domain" description="Disintegrin" evidence="6">
    <location>
        <begin position="446"/>
        <end position="535"/>
    </location>
</feature>
<dbReference type="GO" id="GO:0007219">
    <property type="term" value="P:Notch signaling pathway"/>
    <property type="evidence" value="ECO:0007669"/>
    <property type="project" value="TreeGrafter"/>
</dbReference>
<evidence type="ECO:0000256" key="4">
    <source>
        <dbReference type="SAM" id="Phobius"/>
    </source>
</evidence>
<dbReference type="Gene3D" id="4.10.70.30">
    <property type="match status" value="1"/>
</dbReference>
<dbReference type="VEuPathDB" id="VectorBase:BGLAX_037996"/>
<protein>
    <recommendedName>
        <fullName evidence="10">Peptidase M12B domain-containing protein</fullName>
    </recommendedName>
</protein>
<evidence type="ECO:0000259" key="6">
    <source>
        <dbReference type="PROSITE" id="PS50214"/>
    </source>
</evidence>
<feature type="transmembrane region" description="Helical" evidence="4">
    <location>
        <begin position="649"/>
        <end position="671"/>
    </location>
</feature>
<evidence type="ECO:0000313" key="8">
    <source>
        <dbReference type="EnsemblMetazoa" id="BGLB028470-PA"/>
    </source>
</evidence>
<dbReference type="PROSITE" id="PS50215">
    <property type="entry name" value="ADAM_MEPRO"/>
    <property type="match status" value="1"/>
</dbReference>
<feature type="binding site" evidence="2">
    <location>
        <position position="381"/>
    </location>
    <ligand>
        <name>Zn(2+)</name>
        <dbReference type="ChEBI" id="CHEBI:29105"/>
        <note>catalytic</note>
    </ligand>
</feature>
<feature type="active site" evidence="2">
    <location>
        <position position="378"/>
    </location>
</feature>
<dbReference type="Pfam" id="PF13688">
    <property type="entry name" value="Reprolysin_5"/>
    <property type="match status" value="1"/>
</dbReference>
<feature type="chain" id="PRO_5012948621" description="Peptidase M12B domain-containing protein" evidence="5">
    <location>
        <begin position="21"/>
        <end position="776"/>
    </location>
</feature>
<dbReference type="SUPFAM" id="SSF55486">
    <property type="entry name" value="Metalloproteases ('zincins'), catalytic domain"/>
    <property type="match status" value="1"/>
</dbReference>
<feature type="region of interest" description="Disordered" evidence="3">
    <location>
        <begin position="728"/>
        <end position="776"/>
    </location>
</feature>
<evidence type="ECO:0000259" key="7">
    <source>
        <dbReference type="PROSITE" id="PS50215"/>
    </source>
</evidence>
<dbReference type="Gene3D" id="3.40.390.10">
    <property type="entry name" value="Collagenase (Catalytic Domain)"/>
    <property type="match status" value="1"/>
</dbReference>
<dbReference type="GO" id="GO:0006509">
    <property type="term" value="P:membrane protein ectodomain proteolysis"/>
    <property type="evidence" value="ECO:0007669"/>
    <property type="project" value="TreeGrafter"/>
</dbReference>
<keyword evidence="2" id="KW-0862">Zinc</keyword>
<dbReference type="PROSITE" id="PS50214">
    <property type="entry name" value="DISINTEGRIN_2"/>
    <property type="match status" value="1"/>
</dbReference>
<dbReference type="InterPro" id="IPR001762">
    <property type="entry name" value="Disintegrin_dom"/>
</dbReference>
<dbReference type="InterPro" id="IPR001590">
    <property type="entry name" value="Peptidase_M12B"/>
</dbReference>
<keyword evidence="4" id="KW-0472">Membrane</keyword>
<gene>
    <name evidence="8" type="primary">106057867</name>
</gene>
<dbReference type="GO" id="GO:0005886">
    <property type="term" value="C:plasma membrane"/>
    <property type="evidence" value="ECO:0007669"/>
    <property type="project" value="TreeGrafter"/>
</dbReference>
<dbReference type="GO" id="GO:0046872">
    <property type="term" value="F:metal ion binding"/>
    <property type="evidence" value="ECO:0007669"/>
    <property type="project" value="UniProtKB-KW"/>
</dbReference>
<feature type="binding site" evidence="2">
    <location>
        <position position="387"/>
    </location>
    <ligand>
        <name>Zn(2+)</name>
        <dbReference type="ChEBI" id="CHEBI:29105"/>
        <note>catalytic</note>
    </ligand>
</feature>
<dbReference type="FunFam" id="4.10.70.10:FF:000003">
    <property type="entry name" value="Disintegrin and metalloproteinase domain-containing protein 17"/>
    <property type="match status" value="1"/>
</dbReference>
<evidence type="ECO:0000256" key="3">
    <source>
        <dbReference type="SAM" id="MobiDB-lite"/>
    </source>
</evidence>
<dbReference type="PANTHER" id="PTHR45702:SF6">
    <property type="entry name" value="DISINTEGRIN AND METALLOPROTEINASE DOMAIN-CONTAINING PROTEIN 17"/>
    <property type="match status" value="1"/>
</dbReference>
<reference evidence="8" key="1">
    <citation type="submission" date="2020-05" db="UniProtKB">
        <authorList>
            <consortium name="EnsemblMetazoa"/>
        </authorList>
    </citation>
    <scope>IDENTIFICATION</scope>
    <source>
        <strain evidence="8">BB02</strain>
    </source>
</reference>